<organism evidence="1 2">
    <name type="scientific">Coemansia aciculifera</name>
    <dbReference type="NCBI Taxonomy" id="417176"/>
    <lineage>
        <taxon>Eukaryota</taxon>
        <taxon>Fungi</taxon>
        <taxon>Fungi incertae sedis</taxon>
        <taxon>Zoopagomycota</taxon>
        <taxon>Kickxellomycotina</taxon>
        <taxon>Kickxellomycetes</taxon>
        <taxon>Kickxellales</taxon>
        <taxon>Kickxellaceae</taxon>
        <taxon>Coemansia</taxon>
    </lineage>
</organism>
<accession>A0ACC1LZ62</accession>
<dbReference type="Proteomes" id="UP001139981">
    <property type="component" value="Unassembled WGS sequence"/>
</dbReference>
<evidence type="ECO:0000313" key="1">
    <source>
        <dbReference type="EMBL" id="KAJ2890643.1"/>
    </source>
</evidence>
<gene>
    <name evidence="1" type="ORF">IWW38_004022</name>
</gene>
<evidence type="ECO:0000313" key="2">
    <source>
        <dbReference type="Proteomes" id="UP001139981"/>
    </source>
</evidence>
<protein>
    <submittedName>
        <fullName evidence="1">Uncharacterized protein</fullName>
    </submittedName>
</protein>
<sequence>MRAVNVSTSSPMTVNLSIQISFGFLLALYLGTGIAALAVGGYFIHTEENSRRSIIVTKNVIALLFVAGAYIVVNAIVGIIAGLSPLSRKRWLQAYIWLIVVTMAVETGAGIWLWLRTLDINDLYGHNWRYLWSDSFKRTFQDSAHCCGYLGPLDGPVMESPSCQMPGHAFGCMTAVQKYAQSYISYIYTGVFLFVFLSLGAMVSGMVMIVVRNDEERWRWTRANAIFRSMKQISPDLAMFTGERRKEELDTQNSIV</sequence>
<proteinExistence type="predicted"/>
<keyword evidence="2" id="KW-1185">Reference proteome</keyword>
<dbReference type="EMBL" id="JANBVB010001270">
    <property type="protein sequence ID" value="KAJ2890643.1"/>
    <property type="molecule type" value="Genomic_DNA"/>
</dbReference>
<comment type="caution">
    <text evidence="1">The sequence shown here is derived from an EMBL/GenBank/DDBJ whole genome shotgun (WGS) entry which is preliminary data.</text>
</comment>
<name>A0ACC1LZ62_9FUNG</name>
<reference evidence="1" key="1">
    <citation type="submission" date="2022-07" db="EMBL/GenBank/DDBJ databases">
        <title>Phylogenomic reconstructions and comparative analyses of Kickxellomycotina fungi.</title>
        <authorList>
            <person name="Reynolds N.K."/>
            <person name="Stajich J.E."/>
            <person name="Barry K."/>
            <person name="Grigoriev I.V."/>
            <person name="Crous P."/>
            <person name="Smith M.E."/>
        </authorList>
    </citation>
    <scope>NUCLEOTIDE SEQUENCE</scope>
    <source>
        <strain evidence="1">CBS 190363</strain>
    </source>
</reference>